<gene>
    <name evidence="1" type="ORF">TSTA_049130</name>
</gene>
<dbReference type="OrthoDB" id="76567at2759"/>
<protein>
    <submittedName>
        <fullName evidence="1">Uncharacterized protein</fullName>
    </submittedName>
</protein>
<dbReference type="InParanoid" id="B8ML57"/>
<dbReference type="HOGENOM" id="CLU_1476088_0_0_1"/>
<dbReference type="GeneID" id="8100629"/>
<dbReference type="VEuPathDB" id="FungiDB:TSTA_049130"/>
<dbReference type="Proteomes" id="UP000001745">
    <property type="component" value="Unassembled WGS sequence"/>
</dbReference>
<reference evidence="2" key="1">
    <citation type="journal article" date="2015" name="Genome Announc.">
        <title>Genome sequence of the AIDS-associated pathogen Penicillium marneffei (ATCC18224) and its near taxonomic relative Talaromyces stipitatus (ATCC10500).</title>
        <authorList>
            <person name="Nierman W.C."/>
            <person name="Fedorova-Abrams N.D."/>
            <person name="Andrianopoulos A."/>
        </authorList>
    </citation>
    <scope>NUCLEOTIDE SEQUENCE [LARGE SCALE GENOMIC DNA]</scope>
    <source>
        <strain evidence="2">ATCC 10500 / CBS 375.48 / QM 6759 / NRRL 1006</strain>
    </source>
</reference>
<proteinExistence type="predicted"/>
<dbReference type="AlphaFoldDB" id="B8ML57"/>
<accession>B8ML57</accession>
<keyword evidence="2" id="KW-1185">Reference proteome</keyword>
<name>B8ML57_TALSN</name>
<sequence>MAIREKYVQASVATILDTILRPPDDEEAAHHFKCTTEDFMEIEKMLMEDGEFERFPRASVYNEENRNAWPRSFMVLELVYTTMEEILGMQKDFICWRGTGMRLFEGCLAGNRKEMETAFCTPESRWFSNICVESGYSQSYDDLVQDVTLLLEGSRGHIGIVILVKLKPLVGEEEAIQNGFVEV</sequence>
<organism evidence="1 2">
    <name type="scientific">Talaromyces stipitatus (strain ATCC 10500 / CBS 375.48 / QM 6759 / NRRL 1006)</name>
    <name type="common">Penicillium stipitatum</name>
    <dbReference type="NCBI Taxonomy" id="441959"/>
    <lineage>
        <taxon>Eukaryota</taxon>
        <taxon>Fungi</taxon>
        <taxon>Dikarya</taxon>
        <taxon>Ascomycota</taxon>
        <taxon>Pezizomycotina</taxon>
        <taxon>Eurotiomycetes</taxon>
        <taxon>Eurotiomycetidae</taxon>
        <taxon>Eurotiales</taxon>
        <taxon>Trichocomaceae</taxon>
        <taxon>Talaromyces</taxon>
        <taxon>Talaromyces sect. Talaromyces</taxon>
    </lineage>
</organism>
<dbReference type="RefSeq" id="XP_002485426.1">
    <property type="nucleotide sequence ID" value="XM_002485381.1"/>
</dbReference>
<evidence type="ECO:0000313" key="2">
    <source>
        <dbReference type="Proteomes" id="UP000001745"/>
    </source>
</evidence>
<dbReference type="EMBL" id="EQ962657">
    <property type="protein sequence ID" value="EED15473.1"/>
    <property type="molecule type" value="Genomic_DNA"/>
</dbReference>
<evidence type="ECO:0000313" key="1">
    <source>
        <dbReference type="EMBL" id="EED15473.1"/>
    </source>
</evidence>